<evidence type="ECO:0000313" key="2">
    <source>
        <dbReference type="Proteomes" id="UP000646053"/>
    </source>
</evidence>
<dbReference type="AlphaFoldDB" id="A0A8J7Z9V7"/>
<organism evidence="1 2">
    <name type="scientific">Myxacorys almedinensis A</name>
    <dbReference type="NCBI Taxonomy" id="2690445"/>
    <lineage>
        <taxon>Bacteria</taxon>
        <taxon>Bacillati</taxon>
        <taxon>Cyanobacteriota</taxon>
        <taxon>Cyanophyceae</taxon>
        <taxon>Leptolyngbyales</taxon>
        <taxon>Leptolyngbyaceae</taxon>
        <taxon>Myxacorys</taxon>
        <taxon>Myxacorys almedinensis</taxon>
    </lineage>
</organism>
<dbReference type="EMBL" id="WVIE01000013">
    <property type="protein sequence ID" value="NDJ18075.1"/>
    <property type="molecule type" value="Genomic_DNA"/>
</dbReference>
<gene>
    <name evidence="1" type="ORF">GS601_12380</name>
</gene>
<dbReference type="Proteomes" id="UP000646053">
    <property type="component" value="Unassembled WGS sequence"/>
</dbReference>
<accession>A0A8J7Z9V7</accession>
<sequence>MSTVSRTKRGKCAIATGKPAILDGQILLFPDISAGILTSIRQRQPLPLTPRKTGTTVYAQIVCSVVTPKKTGATVYAQIVCSVGAETFAL</sequence>
<proteinExistence type="predicted"/>
<comment type="caution">
    <text evidence="1">The sequence shown here is derived from an EMBL/GenBank/DDBJ whole genome shotgun (WGS) entry which is preliminary data.</text>
</comment>
<name>A0A8J7Z9V7_9CYAN</name>
<keyword evidence="2" id="KW-1185">Reference proteome</keyword>
<reference evidence="1" key="1">
    <citation type="submission" date="2019-12" db="EMBL/GenBank/DDBJ databases">
        <title>High-Quality draft genome sequences of three cyanobacteria isolated from the limestone walls of the Old Cathedral of Coimbra.</title>
        <authorList>
            <person name="Tiago I."/>
            <person name="Soares F."/>
            <person name="Portugal A."/>
        </authorList>
    </citation>
    <scope>NUCLEOTIDE SEQUENCE</scope>
    <source>
        <strain evidence="1">A</strain>
    </source>
</reference>
<evidence type="ECO:0000313" key="1">
    <source>
        <dbReference type="EMBL" id="NDJ18075.1"/>
    </source>
</evidence>
<dbReference type="RefSeq" id="WP_162423604.1">
    <property type="nucleotide sequence ID" value="NZ_WVIE01000013.1"/>
</dbReference>
<protein>
    <submittedName>
        <fullName evidence="1">Uncharacterized protein</fullName>
    </submittedName>
</protein>